<accession>A0A7Z0TT47</accession>
<dbReference type="PROSITE" id="PS51257">
    <property type="entry name" value="PROKAR_LIPOPROTEIN"/>
    <property type="match status" value="1"/>
</dbReference>
<evidence type="ECO:0000256" key="1">
    <source>
        <dbReference type="SAM" id="SignalP"/>
    </source>
</evidence>
<dbReference type="GO" id="GO:0032259">
    <property type="term" value="P:methylation"/>
    <property type="evidence" value="ECO:0007669"/>
    <property type="project" value="UniProtKB-KW"/>
</dbReference>
<organism evidence="2 3">
    <name type="scientific">Luteimonas deserti</name>
    <dbReference type="NCBI Taxonomy" id="2752306"/>
    <lineage>
        <taxon>Bacteria</taxon>
        <taxon>Pseudomonadati</taxon>
        <taxon>Pseudomonadota</taxon>
        <taxon>Gammaproteobacteria</taxon>
        <taxon>Lysobacterales</taxon>
        <taxon>Lysobacteraceae</taxon>
        <taxon>Luteimonas</taxon>
    </lineage>
</organism>
<sequence length="282" mass="30402">MQRSLLLGAVLLALTACSGPQTRADSASDLDAANVERLDAAVAGAWRSAENRARDGARNPAETLRFFGVRPGQTVIEITPGSGAWYAEILAPYLHDNGQYIAAMVDPASAAEGRARDYQQGQRDGLQAKFDAAPAQFGRARMVAFDPKAPRFGPAASADVVLTFRNVHNWRMSGNAEAMFKGFYDVLRPGGVLGVVEHRARADVPADDRSGYVGQSQVIALAQAAGFRVDGSSEINANPRDTRDHPNGVWMLPPSNRHEPQDAARFTAIGESDRMTLRFVKP</sequence>
<dbReference type="AlphaFoldDB" id="A0A7Z0TT47"/>
<keyword evidence="3" id="KW-1185">Reference proteome</keyword>
<dbReference type="RefSeq" id="WP_180543195.1">
    <property type="nucleotide sequence ID" value="NZ_JACCJZ010000004.1"/>
</dbReference>
<keyword evidence="1" id="KW-0732">Signal</keyword>
<keyword evidence="2" id="KW-0489">Methyltransferase</keyword>
<dbReference type="InterPro" id="IPR029063">
    <property type="entry name" value="SAM-dependent_MTases_sf"/>
</dbReference>
<dbReference type="EMBL" id="JACCJZ010000004">
    <property type="protein sequence ID" value="NYZ61431.1"/>
    <property type="molecule type" value="Genomic_DNA"/>
</dbReference>
<evidence type="ECO:0000313" key="2">
    <source>
        <dbReference type="EMBL" id="NYZ61431.1"/>
    </source>
</evidence>
<comment type="caution">
    <text evidence="2">The sequence shown here is derived from an EMBL/GenBank/DDBJ whole genome shotgun (WGS) entry which is preliminary data.</text>
</comment>
<gene>
    <name evidence="2" type="ORF">H0E82_01450</name>
</gene>
<name>A0A7Z0TT47_9GAMM</name>
<dbReference type="Gene3D" id="3.40.50.150">
    <property type="entry name" value="Vaccinia Virus protein VP39"/>
    <property type="match status" value="1"/>
</dbReference>
<evidence type="ECO:0000313" key="3">
    <source>
        <dbReference type="Proteomes" id="UP000589896"/>
    </source>
</evidence>
<protein>
    <submittedName>
        <fullName evidence="2">Class I SAM-dependent methyltransferase</fullName>
    </submittedName>
</protein>
<proteinExistence type="predicted"/>
<dbReference type="SUPFAM" id="SSF53335">
    <property type="entry name" value="S-adenosyl-L-methionine-dependent methyltransferases"/>
    <property type="match status" value="1"/>
</dbReference>
<dbReference type="Proteomes" id="UP000589896">
    <property type="component" value="Unassembled WGS sequence"/>
</dbReference>
<keyword evidence="2" id="KW-0808">Transferase</keyword>
<feature type="signal peptide" evidence="1">
    <location>
        <begin position="1"/>
        <end position="23"/>
    </location>
</feature>
<reference evidence="2 3" key="1">
    <citation type="submission" date="2020-07" db="EMBL/GenBank/DDBJ databases">
        <title>isolation of Luteimonas sp. SJ-16.</title>
        <authorList>
            <person name="Huang X.-X."/>
            <person name="Xu L."/>
            <person name="Sun J.-Q."/>
        </authorList>
    </citation>
    <scope>NUCLEOTIDE SEQUENCE [LARGE SCALE GENOMIC DNA]</scope>
    <source>
        <strain evidence="2 3">SJ-16</strain>
    </source>
</reference>
<dbReference type="PIRSF" id="PIRSF031679">
    <property type="entry name" value="Mtase_Alr7345_prd"/>
    <property type="match status" value="1"/>
</dbReference>
<dbReference type="InterPro" id="IPR016980">
    <property type="entry name" value="S-AdoMet-dep_MeTrfase_Alr7345"/>
</dbReference>
<dbReference type="GO" id="GO:0008168">
    <property type="term" value="F:methyltransferase activity"/>
    <property type="evidence" value="ECO:0007669"/>
    <property type="project" value="UniProtKB-KW"/>
</dbReference>
<feature type="chain" id="PRO_5030832066" evidence="1">
    <location>
        <begin position="24"/>
        <end position="282"/>
    </location>
</feature>